<evidence type="ECO:0000313" key="5">
    <source>
        <dbReference type="Proteomes" id="UP001595476"/>
    </source>
</evidence>
<dbReference type="CDD" id="cd01949">
    <property type="entry name" value="GGDEF"/>
    <property type="match status" value="1"/>
</dbReference>
<proteinExistence type="predicted"/>
<dbReference type="Gene3D" id="3.30.70.270">
    <property type="match status" value="1"/>
</dbReference>
<dbReference type="EMBL" id="JBHRSZ010000007">
    <property type="protein sequence ID" value="MFC3152826.1"/>
    <property type="molecule type" value="Genomic_DNA"/>
</dbReference>
<keyword evidence="2" id="KW-0175">Coiled coil</keyword>
<sequence>MKFSETLKDAADILKSAVPDMAQHKVAVNPYNYGLWYTHFTGSSPTLSKEIKRIYDSNEPLTPERSIELFKKFVINDLLVVDKKLEDSYQSVMDSVSESANKTEQSTGNLEQQLIRSLRHLENSNTSDELMTVINTIAEKTRLVSETTREFRHVLNDAQSEITRLKEELKVARAAAEKDPLTKLYNRRYFDNSMETALINHKAGEPLALILIDVDHFKKFNDNYGHLMGDLVLKTIAKVLTDSCVDTNHIACRFGGEEFALILPKSTMREAKILAENILKKISSLTLKDKKSGAAMSKVTASLGLSCADPDDSSTSLIDRADKALYKAKENGRNQIISF</sequence>
<dbReference type="InterPro" id="IPR043128">
    <property type="entry name" value="Rev_trsase/Diguanyl_cyclase"/>
</dbReference>
<dbReference type="Proteomes" id="UP001595476">
    <property type="component" value="Unassembled WGS sequence"/>
</dbReference>
<name>A0ABV7HJI0_9GAMM</name>
<accession>A0ABV7HJI0</accession>
<dbReference type="InterPro" id="IPR000160">
    <property type="entry name" value="GGDEF_dom"/>
</dbReference>
<protein>
    <recommendedName>
        <fullName evidence="1">diguanylate cyclase</fullName>
        <ecNumber evidence="1">2.7.7.65</ecNumber>
    </recommendedName>
</protein>
<feature type="coiled-coil region" evidence="2">
    <location>
        <begin position="148"/>
        <end position="175"/>
    </location>
</feature>
<dbReference type="PROSITE" id="PS50887">
    <property type="entry name" value="GGDEF"/>
    <property type="match status" value="1"/>
</dbReference>
<evidence type="ECO:0000256" key="1">
    <source>
        <dbReference type="ARBA" id="ARBA00012528"/>
    </source>
</evidence>
<dbReference type="PANTHER" id="PTHR45138:SF2">
    <property type="entry name" value="DIGUANYLATE CYCLASE VDCA"/>
    <property type="match status" value="1"/>
</dbReference>
<gene>
    <name evidence="4" type="ORF">ACFOEK_17440</name>
</gene>
<feature type="domain" description="GGDEF" evidence="3">
    <location>
        <begin position="205"/>
        <end position="339"/>
    </location>
</feature>
<dbReference type="RefSeq" id="WP_386722749.1">
    <property type="nucleotide sequence ID" value="NZ_JBHRSZ010000007.1"/>
</dbReference>
<dbReference type="SUPFAM" id="SSF55073">
    <property type="entry name" value="Nucleotide cyclase"/>
    <property type="match status" value="1"/>
</dbReference>
<evidence type="ECO:0000313" key="4">
    <source>
        <dbReference type="EMBL" id="MFC3152826.1"/>
    </source>
</evidence>
<dbReference type="SMART" id="SM00267">
    <property type="entry name" value="GGDEF"/>
    <property type="match status" value="1"/>
</dbReference>
<dbReference type="InterPro" id="IPR050469">
    <property type="entry name" value="Diguanylate_Cyclase"/>
</dbReference>
<evidence type="ECO:0000259" key="3">
    <source>
        <dbReference type="PROSITE" id="PS50887"/>
    </source>
</evidence>
<dbReference type="PANTHER" id="PTHR45138">
    <property type="entry name" value="REGULATORY COMPONENTS OF SENSORY TRANSDUCTION SYSTEM"/>
    <property type="match status" value="1"/>
</dbReference>
<reference evidence="5" key="1">
    <citation type="journal article" date="2019" name="Int. J. Syst. Evol. Microbiol.">
        <title>The Global Catalogue of Microorganisms (GCM) 10K type strain sequencing project: providing services to taxonomists for standard genome sequencing and annotation.</title>
        <authorList>
            <consortium name="The Broad Institute Genomics Platform"/>
            <consortium name="The Broad Institute Genome Sequencing Center for Infectious Disease"/>
            <person name="Wu L."/>
            <person name="Ma J."/>
        </authorList>
    </citation>
    <scope>NUCLEOTIDE SEQUENCE [LARGE SCALE GENOMIC DNA]</scope>
    <source>
        <strain evidence="5">KCTC 52438</strain>
    </source>
</reference>
<dbReference type="InterPro" id="IPR029787">
    <property type="entry name" value="Nucleotide_cyclase"/>
</dbReference>
<dbReference type="NCBIfam" id="TIGR00254">
    <property type="entry name" value="GGDEF"/>
    <property type="match status" value="1"/>
</dbReference>
<comment type="caution">
    <text evidence="4">The sequence shown here is derived from an EMBL/GenBank/DDBJ whole genome shotgun (WGS) entry which is preliminary data.</text>
</comment>
<dbReference type="EC" id="2.7.7.65" evidence="1"/>
<evidence type="ECO:0000256" key="2">
    <source>
        <dbReference type="SAM" id="Coils"/>
    </source>
</evidence>
<dbReference type="Pfam" id="PF00990">
    <property type="entry name" value="GGDEF"/>
    <property type="match status" value="1"/>
</dbReference>
<organism evidence="4 5">
    <name type="scientific">Litoribrevibacter euphylliae</name>
    <dbReference type="NCBI Taxonomy" id="1834034"/>
    <lineage>
        <taxon>Bacteria</taxon>
        <taxon>Pseudomonadati</taxon>
        <taxon>Pseudomonadota</taxon>
        <taxon>Gammaproteobacteria</taxon>
        <taxon>Oceanospirillales</taxon>
        <taxon>Oceanospirillaceae</taxon>
        <taxon>Litoribrevibacter</taxon>
    </lineage>
</organism>
<keyword evidence="5" id="KW-1185">Reference proteome</keyword>